<dbReference type="SMART" id="SM00121">
    <property type="entry name" value="IB"/>
    <property type="match status" value="1"/>
</dbReference>
<dbReference type="Pfam" id="PF23334">
    <property type="entry name" value="VWC2L_2nd"/>
    <property type="match status" value="2"/>
</dbReference>
<accession>A0A9W9YHL3</accession>
<feature type="domain" description="VWFC" evidence="3">
    <location>
        <begin position="239"/>
        <end position="299"/>
    </location>
</feature>
<evidence type="ECO:0000313" key="6">
    <source>
        <dbReference type="Proteomes" id="UP001163046"/>
    </source>
</evidence>
<dbReference type="SUPFAM" id="SSF57184">
    <property type="entry name" value="Growth factor receptor domain"/>
    <property type="match status" value="1"/>
</dbReference>
<comment type="caution">
    <text evidence="5">The sequence shown here is derived from an EMBL/GenBank/DDBJ whole genome shotgun (WGS) entry which is preliminary data.</text>
</comment>
<evidence type="ECO:0008006" key="7">
    <source>
        <dbReference type="Google" id="ProtNLM"/>
    </source>
</evidence>
<dbReference type="PROSITE" id="PS01208">
    <property type="entry name" value="VWFC_1"/>
    <property type="match status" value="1"/>
</dbReference>
<protein>
    <recommendedName>
        <fullName evidence="7">Cysteine-rich motor neuron 1 protein</fullName>
    </recommendedName>
</protein>
<dbReference type="SMART" id="SM00214">
    <property type="entry name" value="VWC"/>
    <property type="match status" value="2"/>
</dbReference>
<dbReference type="OrthoDB" id="5959272at2759"/>
<dbReference type="InterPro" id="IPR001007">
    <property type="entry name" value="VWF_dom"/>
</dbReference>
<keyword evidence="6" id="KW-1185">Reference proteome</keyword>
<dbReference type="PROSITE" id="PS50184">
    <property type="entry name" value="VWFC_2"/>
    <property type="match status" value="2"/>
</dbReference>
<dbReference type="AlphaFoldDB" id="A0A9W9YHL3"/>
<feature type="signal peptide" evidence="2">
    <location>
        <begin position="1"/>
        <end position="21"/>
    </location>
</feature>
<evidence type="ECO:0000259" key="3">
    <source>
        <dbReference type="PROSITE" id="PS50184"/>
    </source>
</evidence>
<proteinExistence type="predicted"/>
<gene>
    <name evidence="5" type="ORF">OS493_037779</name>
</gene>
<dbReference type="InterPro" id="IPR009030">
    <property type="entry name" value="Growth_fac_rcpt_cys_sf"/>
</dbReference>
<keyword evidence="2" id="KW-0732">Signal</keyword>
<dbReference type="EMBL" id="MU827378">
    <property type="protein sequence ID" value="KAJ7350199.1"/>
    <property type="molecule type" value="Genomic_DNA"/>
</dbReference>
<evidence type="ECO:0000313" key="5">
    <source>
        <dbReference type="EMBL" id="KAJ7350199.1"/>
    </source>
</evidence>
<feature type="domain" description="VWFC" evidence="3">
    <location>
        <begin position="123"/>
        <end position="185"/>
    </location>
</feature>
<evidence type="ECO:0000256" key="2">
    <source>
        <dbReference type="SAM" id="SignalP"/>
    </source>
</evidence>
<sequence>MKLRFLSSTSLLVTCLSCITAQAPIPMPDCSPCWCDSAGNCPDPRDACPPVKYCNTGVVKDNCGCCYVCLKSIGEPCRREPLEKQDEKCDRGLICLKGDDSWYCENMKPENVKVSRCEKEGKNRCFDQVTRKSYRIGEIWIRGDFACTACTCKRNGRLNCWAIQCNIPGCRNPARVEGRCCKFCLDSDEKKECKFNGKKFFQSEIIVLQDRRSLCKCAESEGWVCQHDSQHMDPLSESPQCVDPLTREIYKKGEIWSLSECAHCLCGEYQTGNCSTVRCPRPQCDDPFKIKGICCPYVQLLKLAVLKQQMQVHKDDKRAINDETKVMHMN</sequence>
<reference evidence="5" key="1">
    <citation type="submission" date="2023-01" db="EMBL/GenBank/DDBJ databases">
        <title>Genome assembly of the deep-sea coral Lophelia pertusa.</title>
        <authorList>
            <person name="Herrera S."/>
            <person name="Cordes E."/>
        </authorList>
    </citation>
    <scope>NUCLEOTIDE SEQUENCE</scope>
    <source>
        <strain evidence="5">USNM1676648</strain>
        <tissue evidence="5">Polyp</tissue>
    </source>
</reference>
<dbReference type="InterPro" id="IPR000867">
    <property type="entry name" value="IGFBP-like"/>
</dbReference>
<feature type="domain" description="IGFBP N-terminal" evidence="4">
    <location>
        <begin position="26"/>
        <end position="107"/>
    </location>
</feature>
<name>A0A9W9YHL3_9CNID</name>
<evidence type="ECO:0000259" key="4">
    <source>
        <dbReference type="PROSITE" id="PS51323"/>
    </source>
</evidence>
<organism evidence="5 6">
    <name type="scientific">Desmophyllum pertusum</name>
    <dbReference type="NCBI Taxonomy" id="174260"/>
    <lineage>
        <taxon>Eukaryota</taxon>
        <taxon>Metazoa</taxon>
        <taxon>Cnidaria</taxon>
        <taxon>Anthozoa</taxon>
        <taxon>Hexacorallia</taxon>
        <taxon>Scleractinia</taxon>
        <taxon>Caryophylliina</taxon>
        <taxon>Caryophylliidae</taxon>
        <taxon>Desmophyllum</taxon>
    </lineage>
</organism>
<dbReference type="Gene3D" id="4.10.40.20">
    <property type="match status" value="1"/>
</dbReference>
<dbReference type="SUPFAM" id="SSF57603">
    <property type="entry name" value="FnI-like domain"/>
    <property type="match status" value="2"/>
</dbReference>
<evidence type="ECO:0000256" key="1">
    <source>
        <dbReference type="ARBA" id="ARBA00023157"/>
    </source>
</evidence>
<feature type="chain" id="PRO_5040717638" description="Cysteine-rich motor neuron 1 protein" evidence="2">
    <location>
        <begin position="22"/>
        <end position="330"/>
    </location>
</feature>
<dbReference type="Proteomes" id="UP001163046">
    <property type="component" value="Unassembled WGS sequence"/>
</dbReference>
<keyword evidence="1" id="KW-1015">Disulfide bond</keyword>
<dbReference type="GO" id="GO:0005576">
    <property type="term" value="C:extracellular region"/>
    <property type="evidence" value="ECO:0007669"/>
    <property type="project" value="InterPro"/>
</dbReference>
<dbReference type="PROSITE" id="PS51323">
    <property type="entry name" value="IGFBP_N_2"/>
    <property type="match status" value="1"/>
</dbReference>